<organism evidence="2 3">
    <name type="scientific">Burkholderia thailandensis</name>
    <dbReference type="NCBI Taxonomy" id="57975"/>
    <lineage>
        <taxon>Bacteria</taxon>
        <taxon>Pseudomonadati</taxon>
        <taxon>Pseudomonadota</taxon>
        <taxon>Betaproteobacteria</taxon>
        <taxon>Burkholderiales</taxon>
        <taxon>Burkholderiaceae</taxon>
        <taxon>Burkholderia</taxon>
        <taxon>pseudomallei group</taxon>
    </lineage>
</organism>
<gene>
    <name evidence="2" type="ORF">C7S16_7014</name>
</gene>
<feature type="region of interest" description="Disordered" evidence="1">
    <location>
        <begin position="27"/>
        <end position="61"/>
    </location>
</feature>
<feature type="compositionally biased region" description="Polar residues" evidence="1">
    <location>
        <begin position="91"/>
        <end position="101"/>
    </location>
</feature>
<comment type="caution">
    <text evidence="2">The sequence shown here is derived from an EMBL/GenBank/DDBJ whole genome shotgun (WGS) entry which is preliminary data.</text>
</comment>
<reference evidence="2" key="1">
    <citation type="submission" date="2018-08" db="EMBL/GenBank/DDBJ databases">
        <title>Identification of Burkholderia cepacia strains that express a Burkholderia pseudomallei-like capsular polysaccharide.</title>
        <authorList>
            <person name="Burtnick M.N."/>
            <person name="Vongsouvath M."/>
            <person name="Newton P."/>
            <person name="Wuthiekanun V."/>
            <person name="Limmathurotsakul D."/>
            <person name="Brett P.J."/>
            <person name="Chantratita N."/>
            <person name="Dance D.A."/>
        </authorList>
    </citation>
    <scope>NUCLEOTIDE SEQUENCE</scope>
    <source>
        <strain evidence="2">SBXCC001</strain>
    </source>
</reference>
<dbReference type="EMBL" id="QXCT01000001">
    <property type="protein sequence ID" value="MDW9251546.1"/>
    <property type="molecule type" value="Genomic_DNA"/>
</dbReference>
<feature type="region of interest" description="Disordered" evidence="1">
    <location>
        <begin position="81"/>
        <end position="107"/>
    </location>
</feature>
<proteinExistence type="predicted"/>
<sequence length="107" mass="11668">MRAVVARRASADDPSRVVMPRRCEPMRARSRKRCAAAGARPMGDASARPVRLGGRDGHGERLGTVARRAAGITRSVAPGYHLIRRPGSSGGRTIQFQYESSPQRHHL</sequence>
<dbReference type="AlphaFoldDB" id="A0AAW9CUY2"/>
<dbReference type="Proteomes" id="UP001272137">
    <property type="component" value="Unassembled WGS sequence"/>
</dbReference>
<name>A0AAW9CUY2_BURTH</name>
<protein>
    <submittedName>
        <fullName evidence="2">Uncharacterized protein</fullName>
    </submittedName>
</protein>
<accession>A0AAW9CUY2</accession>
<evidence type="ECO:0000313" key="2">
    <source>
        <dbReference type="EMBL" id="MDW9251546.1"/>
    </source>
</evidence>
<evidence type="ECO:0000313" key="3">
    <source>
        <dbReference type="Proteomes" id="UP001272137"/>
    </source>
</evidence>
<evidence type="ECO:0000256" key="1">
    <source>
        <dbReference type="SAM" id="MobiDB-lite"/>
    </source>
</evidence>